<keyword evidence="7" id="KW-0067">ATP-binding</keyword>
<dbReference type="Gene3D" id="1.20.5.1930">
    <property type="match status" value="1"/>
</dbReference>
<feature type="transmembrane region" description="Helical" evidence="9">
    <location>
        <begin position="34"/>
        <end position="53"/>
    </location>
</feature>
<dbReference type="InterPro" id="IPR011712">
    <property type="entry name" value="Sig_transdc_His_kin_sub3_dim/P"/>
</dbReference>
<reference evidence="12 13" key="1">
    <citation type="submission" date="2021-03" db="EMBL/GenBank/DDBJ databases">
        <authorList>
            <person name="Kanchanasin P."/>
            <person name="Saeng-In P."/>
            <person name="Phongsopitanun W."/>
            <person name="Yuki M."/>
            <person name="Kudo T."/>
            <person name="Ohkuma M."/>
            <person name="Tanasupawat S."/>
        </authorList>
    </citation>
    <scope>NUCLEOTIDE SEQUENCE [LARGE SCALE GENOMIC DNA]</scope>
    <source>
        <strain evidence="12 13">L46</strain>
    </source>
</reference>
<evidence type="ECO:0000256" key="8">
    <source>
        <dbReference type="ARBA" id="ARBA00023012"/>
    </source>
</evidence>
<keyword evidence="9" id="KW-0472">Membrane</keyword>
<evidence type="ECO:0000256" key="9">
    <source>
        <dbReference type="SAM" id="Phobius"/>
    </source>
</evidence>
<feature type="domain" description="Putative sensor" evidence="11">
    <location>
        <begin position="39"/>
        <end position="217"/>
    </location>
</feature>
<dbReference type="EC" id="2.7.13.3" evidence="2"/>
<feature type="transmembrane region" description="Helical" evidence="9">
    <location>
        <begin position="59"/>
        <end position="78"/>
    </location>
</feature>
<dbReference type="Pfam" id="PF13796">
    <property type="entry name" value="Sensor"/>
    <property type="match status" value="1"/>
</dbReference>
<keyword evidence="5" id="KW-0547">Nucleotide-binding</keyword>
<evidence type="ECO:0000256" key="5">
    <source>
        <dbReference type="ARBA" id="ARBA00022741"/>
    </source>
</evidence>
<feature type="transmembrane region" description="Helical" evidence="9">
    <location>
        <begin position="128"/>
        <end position="159"/>
    </location>
</feature>
<protein>
    <recommendedName>
        <fullName evidence="2">histidine kinase</fullName>
        <ecNumber evidence="2">2.7.13.3</ecNumber>
    </recommendedName>
</protein>
<proteinExistence type="predicted"/>
<evidence type="ECO:0000256" key="3">
    <source>
        <dbReference type="ARBA" id="ARBA00022553"/>
    </source>
</evidence>
<organism evidence="12 13">
    <name type="scientific">Actinomadura nitritigenes</name>
    <dbReference type="NCBI Taxonomy" id="134602"/>
    <lineage>
        <taxon>Bacteria</taxon>
        <taxon>Bacillati</taxon>
        <taxon>Actinomycetota</taxon>
        <taxon>Actinomycetes</taxon>
        <taxon>Streptosporangiales</taxon>
        <taxon>Thermomonosporaceae</taxon>
        <taxon>Actinomadura</taxon>
    </lineage>
</organism>
<dbReference type="Gene3D" id="3.30.565.10">
    <property type="entry name" value="Histidine kinase-like ATPase, C-terminal domain"/>
    <property type="match status" value="1"/>
</dbReference>
<accession>A0ABS3RD96</accession>
<evidence type="ECO:0000256" key="1">
    <source>
        <dbReference type="ARBA" id="ARBA00000085"/>
    </source>
</evidence>
<keyword evidence="8" id="KW-0902">Two-component regulatory system</keyword>
<evidence type="ECO:0000256" key="2">
    <source>
        <dbReference type="ARBA" id="ARBA00012438"/>
    </source>
</evidence>
<dbReference type="InterPro" id="IPR025828">
    <property type="entry name" value="Put_sensor_dom"/>
</dbReference>
<keyword evidence="13" id="KW-1185">Reference proteome</keyword>
<dbReference type="SUPFAM" id="SSF55874">
    <property type="entry name" value="ATPase domain of HSP90 chaperone/DNA topoisomerase II/histidine kinase"/>
    <property type="match status" value="1"/>
</dbReference>
<dbReference type="InterPro" id="IPR036890">
    <property type="entry name" value="HATPase_C_sf"/>
</dbReference>
<dbReference type="EMBL" id="JAGEOK010000042">
    <property type="protein sequence ID" value="MBO2444199.1"/>
    <property type="molecule type" value="Genomic_DNA"/>
</dbReference>
<dbReference type="PANTHER" id="PTHR24421:SF10">
    <property type="entry name" value="NITRATE_NITRITE SENSOR PROTEIN NARQ"/>
    <property type="match status" value="1"/>
</dbReference>
<comment type="caution">
    <text evidence="12">The sequence shown here is derived from an EMBL/GenBank/DDBJ whole genome shotgun (WGS) entry which is preliminary data.</text>
</comment>
<name>A0ABS3RD96_9ACTN</name>
<keyword evidence="4" id="KW-0808">Transferase</keyword>
<comment type="catalytic activity">
    <reaction evidence="1">
        <text>ATP + protein L-histidine = ADP + protein N-phospho-L-histidine.</text>
        <dbReference type="EC" id="2.7.13.3"/>
    </reaction>
</comment>
<gene>
    <name evidence="12" type="ORF">J4557_42435</name>
</gene>
<feature type="transmembrane region" description="Helical" evidence="9">
    <location>
        <begin position="179"/>
        <end position="206"/>
    </location>
</feature>
<dbReference type="Pfam" id="PF07730">
    <property type="entry name" value="HisKA_3"/>
    <property type="match status" value="1"/>
</dbReference>
<evidence type="ECO:0000313" key="12">
    <source>
        <dbReference type="EMBL" id="MBO2444199.1"/>
    </source>
</evidence>
<dbReference type="Proteomes" id="UP000666915">
    <property type="component" value="Unassembled WGS sequence"/>
</dbReference>
<evidence type="ECO:0000256" key="4">
    <source>
        <dbReference type="ARBA" id="ARBA00022679"/>
    </source>
</evidence>
<dbReference type="CDD" id="cd16917">
    <property type="entry name" value="HATPase_UhpB-NarQ-NarX-like"/>
    <property type="match status" value="1"/>
</dbReference>
<keyword evidence="9" id="KW-0812">Transmembrane</keyword>
<evidence type="ECO:0000259" key="10">
    <source>
        <dbReference type="Pfam" id="PF07730"/>
    </source>
</evidence>
<keyword evidence="6" id="KW-0418">Kinase</keyword>
<dbReference type="InterPro" id="IPR050482">
    <property type="entry name" value="Sensor_HK_TwoCompSys"/>
</dbReference>
<dbReference type="PANTHER" id="PTHR24421">
    <property type="entry name" value="NITRATE/NITRITE SENSOR PROTEIN NARX-RELATED"/>
    <property type="match status" value="1"/>
</dbReference>
<keyword evidence="3" id="KW-0597">Phosphoprotein</keyword>
<evidence type="ECO:0000256" key="6">
    <source>
        <dbReference type="ARBA" id="ARBA00022777"/>
    </source>
</evidence>
<evidence type="ECO:0000256" key="7">
    <source>
        <dbReference type="ARBA" id="ARBA00022840"/>
    </source>
</evidence>
<evidence type="ECO:0000313" key="13">
    <source>
        <dbReference type="Proteomes" id="UP000666915"/>
    </source>
</evidence>
<sequence length="455" mass="48526">MVEIHRYGDSLEDQVSELLREYGRRARTRLLPGLYRAVLQIVMAFAVNLPLFILAVLSIAFIPLGVGVVLVPAVFQAIRSVADRQRAWAAEWSGVRIPVPYRPEPAGPAGPWRRLAWLLGDPASWRDLLWTILNVPVALVLGVLAGGLAVYGLEGVFLAPWLSMVSGYGWGPFWPLEDWGAAGIAGSVVLGAVLFVVSWPVGPFFLKAHALFGQSLLAPTRAALAARVERLAETRTEAVDASAAELRRIERDLHDGAQARLVALSMNIGLAEEMLKHDPEMAQKLLAEARESSGTALTELRDLVRGIHPPVLAERGLDGAVRALALTLPLPVDVHVDLSGRPGGRSGSVGQGRLEAPVESAAYFAVAEMLANVVKHSGARRAWLQIEHSGDRLIMIIGDDGTGGADPAAGSGMRGIERRLATFDGTMAVTSPPGGPTVVTLELPCALSSPRTSPS</sequence>
<evidence type="ECO:0000259" key="11">
    <source>
        <dbReference type="Pfam" id="PF13796"/>
    </source>
</evidence>
<keyword evidence="9" id="KW-1133">Transmembrane helix</keyword>
<feature type="domain" description="Signal transduction histidine kinase subgroup 3 dimerisation and phosphoacceptor" evidence="10">
    <location>
        <begin position="245"/>
        <end position="312"/>
    </location>
</feature>